<dbReference type="KEGG" id="pdis:D8B20_17640"/>
<sequence length="308" mass="35793">MRLPYKEKNEMDIAPLVTVYIPTWNRLNLLKRALHSVLEQTHTHLEVIVVDDQSTDGTQAYLQQLAATDRRVKPIFKTANSGACVSRNLAIEQASGAYITGLDDDDYFMPDRIETFVKQRALLDKYCFLYTHYLTLTGDNQYRSTRFVNRLMPAEICAQGLLFKNIIGSQCFTLTERLRQVGKFTPDMPAWQDLDLFYRLLKQTGFHKAKLLPHSLYIQDVSHDQNRISLSNKNRIRHAFTLFCARNDVSGKEQRILEAQLVSYGIKVSNRHFLSRFTTWRAPYFWLVDIYLVIKNRANSRTHHLAEG</sequence>
<proteinExistence type="predicted"/>
<feature type="domain" description="Glycosyltransferase 2-like" evidence="1">
    <location>
        <begin position="18"/>
        <end position="174"/>
    </location>
</feature>
<evidence type="ECO:0000259" key="1">
    <source>
        <dbReference type="Pfam" id="PF00535"/>
    </source>
</evidence>
<dbReference type="PANTHER" id="PTHR22916">
    <property type="entry name" value="GLYCOSYLTRANSFERASE"/>
    <property type="match status" value="1"/>
</dbReference>
<keyword evidence="2" id="KW-0614">Plasmid</keyword>
<dbReference type="Proteomes" id="UP000319411">
    <property type="component" value="Plasmid unnamed1"/>
</dbReference>
<evidence type="ECO:0000313" key="3">
    <source>
        <dbReference type="Proteomes" id="UP000319411"/>
    </source>
</evidence>
<dbReference type="PANTHER" id="PTHR22916:SF3">
    <property type="entry name" value="UDP-GLCNAC:BETAGAL BETA-1,3-N-ACETYLGLUCOSAMINYLTRANSFERASE-LIKE PROTEIN 1"/>
    <property type="match status" value="1"/>
</dbReference>
<dbReference type="Gene3D" id="3.90.550.10">
    <property type="entry name" value="Spore Coat Polysaccharide Biosynthesis Protein SpsA, Chain A"/>
    <property type="match status" value="1"/>
</dbReference>
<dbReference type="CDD" id="cd00761">
    <property type="entry name" value="Glyco_tranf_GTA_type"/>
    <property type="match status" value="1"/>
</dbReference>
<dbReference type="SUPFAM" id="SSF53448">
    <property type="entry name" value="Nucleotide-diphospho-sugar transferases"/>
    <property type="match status" value="1"/>
</dbReference>
<reference evidence="2 3" key="1">
    <citation type="submission" date="2018-10" db="EMBL/GenBank/DDBJ databases">
        <title>Genome Sequencing of Pantoea dispersa DSM 32899.</title>
        <authorList>
            <person name="Nawrath M."/>
            <person name="Ottenheim C."/>
            <person name="Wilm A."/>
            <person name="Zimmermann W."/>
            <person name="Wu J.C."/>
        </authorList>
    </citation>
    <scope>NUCLEOTIDE SEQUENCE [LARGE SCALE GENOMIC DNA]</scope>
    <source>
        <strain evidence="2 3">DSM 32899</strain>
        <plasmid evidence="2 3">unnamed1</plasmid>
    </source>
</reference>
<dbReference type="AlphaFoldDB" id="A0A518XHT6"/>
<protein>
    <submittedName>
        <fullName evidence="2">Glycosyltransferase</fullName>
    </submittedName>
</protein>
<dbReference type="InterPro" id="IPR001173">
    <property type="entry name" value="Glyco_trans_2-like"/>
</dbReference>
<gene>
    <name evidence="2" type="ORF">D8B20_17640</name>
</gene>
<organism evidence="2 3">
    <name type="scientific">Candidatus Pantoea soli</name>
    <dbReference type="NCBI Taxonomy" id="3098669"/>
    <lineage>
        <taxon>Bacteria</taxon>
        <taxon>Pseudomonadati</taxon>
        <taxon>Pseudomonadota</taxon>
        <taxon>Gammaproteobacteria</taxon>
        <taxon>Enterobacterales</taxon>
        <taxon>Erwiniaceae</taxon>
        <taxon>Pantoea</taxon>
    </lineage>
</organism>
<dbReference type="Pfam" id="PF00535">
    <property type="entry name" value="Glycos_transf_2"/>
    <property type="match status" value="1"/>
</dbReference>
<evidence type="ECO:0000313" key="2">
    <source>
        <dbReference type="EMBL" id="QDY43760.1"/>
    </source>
</evidence>
<dbReference type="EMBL" id="CP032703">
    <property type="protein sequence ID" value="QDY43760.1"/>
    <property type="molecule type" value="Genomic_DNA"/>
</dbReference>
<dbReference type="GO" id="GO:0016758">
    <property type="term" value="F:hexosyltransferase activity"/>
    <property type="evidence" value="ECO:0007669"/>
    <property type="project" value="UniProtKB-ARBA"/>
</dbReference>
<name>A0A518XHT6_9GAMM</name>
<geneLocation type="plasmid" evidence="2 3">
    <name>unnamed1</name>
</geneLocation>
<dbReference type="InterPro" id="IPR029044">
    <property type="entry name" value="Nucleotide-diphossugar_trans"/>
</dbReference>
<accession>A0A518XHT6</accession>
<keyword evidence="3" id="KW-1185">Reference proteome</keyword>